<dbReference type="PANTHER" id="PTHR13275:SF4">
    <property type="entry name" value="VACUOLAR PROTEIN SORTING-ASSOCIATED PROTEIN 72 HOMOLOG"/>
    <property type="match status" value="1"/>
</dbReference>
<comment type="caution">
    <text evidence="4">The sequence shown here is derived from an EMBL/GenBank/DDBJ whole genome shotgun (WGS) entry which is preliminary data.</text>
</comment>
<feature type="compositionally biased region" description="Acidic residues" evidence="2">
    <location>
        <begin position="509"/>
        <end position="519"/>
    </location>
</feature>
<feature type="domain" description="Vps72/YL1 C-terminal" evidence="3">
    <location>
        <begin position="419"/>
        <end position="448"/>
    </location>
</feature>
<evidence type="ECO:0000313" key="4">
    <source>
        <dbReference type="EMBL" id="KAL0243418.1"/>
    </source>
</evidence>
<proteinExistence type="inferred from homology"/>
<dbReference type="EMBL" id="ATAM02000010">
    <property type="protein sequence ID" value="KAL0243418.1"/>
    <property type="molecule type" value="Genomic_DNA"/>
</dbReference>
<feature type="region of interest" description="Disordered" evidence="2">
    <location>
        <begin position="59"/>
        <end position="105"/>
    </location>
</feature>
<dbReference type="InterPro" id="IPR046757">
    <property type="entry name" value="YL1_N"/>
</dbReference>
<feature type="region of interest" description="Disordered" evidence="2">
    <location>
        <begin position="499"/>
        <end position="569"/>
    </location>
</feature>
<dbReference type="Proteomes" id="UP000054399">
    <property type="component" value="Unassembled WGS sequence"/>
</dbReference>
<feature type="region of interest" description="Disordered" evidence="2">
    <location>
        <begin position="148"/>
        <end position="213"/>
    </location>
</feature>
<organism evidence="4 5">
    <name type="scientific">Cryptococcus tetragattii IND107</name>
    <dbReference type="NCBI Taxonomy" id="1296105"/>
    <lineage>
        <taxon>Eukaryota</taxon>
        <taxon>Fungi</taxon>
        <taxon>Dikarya</taxon>
        <taxon>Basidiomycota</taxon>
        <taxon>Agaricomycotina</taxon>
        <taxon>Tremellomycetes</taxon>
        <taxon>Tremellales</taxon>
        <taxon>Cryptococcaceae</taxon>
        <taxon>Cryptococcus</taxon>
        <taxon>Cryptococcus gattii species complex</taxon>
    </lineage>
</organism>
<feature type="compositionally biased region" description="Basic and acidic residues" evidence="2">
    <location>
        <begin position="154"/>
        <end position="163"/>
    </location>
</feature>
<dbReference type="Pfam" id="PF05764">
    <property type="entry name" value="YL1"/>
    <property type="match status" value="1"/>
</dbReference>
<sequence>MPEYETITQGRARRSTAGNRMRELLEKAHQEDEDELFKEVEDDEEFVAPPEQKDVFLDEFADTDSAPSDEDEEAQILRAERRAKRDAQAKGKSKSKVNPLTAPKYGYGYGAKAKEQGFKLKESDLALLGQDVDVASMAPSTLVLELRRRKREAKRVNRSEARRSNLRASTLATAAAAAADPDAAQGEADAEEDDGKDKGRRGRVAQHIAATRTIRKPLTQSQLIEAALEEEERNKEALRDWLKKEEEKRELRRVGRKVVKGPRWTWVSRTVGRLVEEVPEPNEAEKGQESEAEKSQGETLPKTPAPPSEEQSKAIIPTPPSAEEAATKNSTTPNPPAPPEQQQPSVKETQALTQPPPPAPPAPPAQSETNAPYTRNYIILSQIPGGLPAELQVVLGSHVEWDKLKVIPSRNRPINRQIPLCPFTNLPAKYRHPTTLIPFATKDGYQEIEALLLNRYEWVEEGGWWGAGEGDVWADGMEAVPGLDRRVGIGGWYAGERLGLPGPQHVKEEEAEEEAEAEAEIGIGIGIEETTPTDGKMEEEAETGTRKRARQSQGEAETRKKAAKSKRRR</sequence>
<feature type="compositionally biased region" description="Basic and acidic residues" evidence="2">
    <location>
        <begin position="78"/>
        <end position="89"/>
    </location>
</feature>
<feature type="compositionally biased region" description="Basic and acidic residues" evidence="2">
    <location>
        <begin position="283"/>
        <end position="296"/>
    </location>
</feature>
<evidence type="ECO:0000256" key="2">
    <source>
        <dbReference type="SAM" id="MobiDB-lite"/>
    </source>
</evidence>
<dbReference type="Pfam" id="PF08265">
    <property type="entry name" value="YL1_C"/>
    <property type="match status" value="1"/>
</dbReference>
<feature type="region of interest" description="Disordered" evidence="2">
    <location>
        <begin position="230"/>
        <end position="370"/>
    </location>
</feature>
<feature type="compositionally biased region" description="Pro residues" evidence="2">
    <location>
        <begin position="354"/>
        <end position="364"/>
    </location>
</feature>
<dbReference type="InterPro" id="IPR013272">
    <property type="entry name" value="Vps72/YL1_C"/>
</dbReference>
<dbReference type="PANTHER" id="PTHR13275">
    <property type="entry name" value="YL-1 PROTEIN TRANSCRIPTION FACTOR-LIKE 1"/>
    <property type="match status" value="1"/>
</dbReference>
<name>A0ABR3BLT5_9TREE</name>
<feature type="compositionally biased region" description="Basic and acidic residues" evidence="2">
    <location>
        <begin position="232"/>
        <end position="253"/>
    </location>
</feature>
<protein>
    <recommendedName>
        <fullName evidence="3">Vps72/YL1 C-terminal domain-containing protein</fullName>
    </recommendedName>
</protein>
<feature type="compositionally biased region" description="Acidic residues" evidence="2">
    <location>
        <begin position="59"/>
        <end position="74"/>
    </location>
</feature>
<accession>A0ABR3BLT5</accession>
<gene>
    <name evidence="4" type="ORF">I308_105384</name>
</gene>
<feature type="compositionally biased region" description="Low complexity" evidence="2">
    <location>
        <begin position="520"/>
        <end position="529"/>
    </location>
</feature>
<evidence type="ECO:0000313" key="5">
    <source>
        <dbReference type="Proteomes" id="UP000054399"/>
    </source>
</evidence>
<dbReference type="SMART" id="SM00993">
    <property type="entry name" value="YL1_C"/>
    <property type="match status" value="1"/>
</dbReference>
<dbReference type="GeneID" id="91992239"/>
<evidence type="ECO:0000256" key="1">
    <source>
        <dbReference type="ARBA" id="ARBA00006832"/>
    </source>
</evidence>
<feature type="compositionally biased region" description="Low complexity" evidence="2">
    <location>
        <begin position="172"/>
        <end position="187"/>
    </location>
</feature>
<keyword evidence="5" id="KW-1185">Reference proteome</keyword>
<comment type="similarity">
    <text evidence="1">Belongs to the VPS72/YL1 family.</text>
</comment>
<reference evidence="5" key="1">
    <citation type="submission" date="2015-01" db="EMBL/GenBank/DDBJ databases">
        <title>The Genome Sequence of Cryptococcus gattii MMRL2647.</title>
        <authorList>
            <consortium name="The Broad Institute Genomics Platform"/>
            <person name="Cuomo C."/>
            <person name="Litvintseva A."/>
            <person name="Chen Y."/>
            <person name="Heitman J."/>
            <person name="Sun S."/>
            <person name="Springer D."/>
            <person name="Dromer F."/>
            <person name="Young S."/>
            <person name="Zeng Q."/>
            <person name="Gargeya S."/>
            <person name="Abouelleil A."/>
            <person name="Alvarado L."/>
            <person name="Chapman S.B."/>
            <person name="Gainer-Dewar J."/>
            <person name="Goldberg J."/>
            <person name="Griggs A."/>
            <person name="Gujja S."/>
            <person name="Hansen M."/>
            <person name="Howarth C."/>
            <person name="Imamovic A."/>
            <person name="Larimer J."/>
            <person name="Murphy C."/>
            <person name="Naylor J."/>
            <person name="Pearson M."/>
            <person name="Priest M."/>
            <person name="Roberts A."/>
            <person name="Saif S."/>
            <person name="Shea T."/>
            <person name="Sykes S."/>
            <person name="Wortman J."/>
            <person name="Nusbaum C."/>
            <person name="Birren B."/>
        </authorList>
    </citation>
    <scope>NUCLEOTIDE SEQUENCE [LARGE SCALE GENOMIC DNA]</scope>
    <source>
        <strain evidence="5">IND107</strain>
    </source>
</reference>
<reference evidence="4 5" key="2">
    <citation type="submission" date="2024-01" db="EMBL/GenBank/DDBJ databases">
        <title>Comparative genomics of Cryptococcus and Kwoniella reveals pathogenesis evolution and contrasting modes of karyotype evolution via chromosome fusion or intercentromeric recombination.</title>
        <authorList>
            <person name="Coelho M.A."/>
            <person name="David-Palma M."/>
            <person name="Shea T."/>
            <person name="Bowers K."/>
            <person name="Mcginley-Smith S."/>
            <person name="Mohammad A.W."/>
            <person name="Gnirke A."/>
            <person name="Yurkov A.M."/>
            <person name="Nowrousian M."/>
            <person name="Sun S."/>
            <person name="Cuomo C.A."/>
            <person name="Heitman J."/>
        </authorList>
    </citation>
    <scope>NUCLEOTIDE SEQUENCE [LARGE SCALE GENOMIC DNA]</scope>
    <source>
        <strain evidence="4 5">IND107</strain>
    </source>
</reference>
<evidence type="ECO:0000259" key="3">
    <source>
        <dbReference type="SMART" id="SM00993"/>
    </source>
</evidence>
<dbReference type="RefSeq" id="XP_066611785.1">
    <property type="nucleotide sequence ID" value="XM_066759839.1"/>
</dbReference>